<protein>
    <submittedName>
        <fullName evidence="11">Uncharacterized protein</fullName>
    </submittedName>
</protein>
<keyword evidence="9" id="KW-0066">ATP synthesis</keyword>
<comment type="similarity">
    <text evidence="2">Belongs to the ATPase g subunit family.</text>
</comment>
<dbReference type="InterPro" id="IPR006808">
    <property type="entry name" value="ATP_synth_F0_gsu_mt"/>
</dbReference>
<dbReference type="GO" id="GO:0031966">
    <property type="term" value="C:mitochondrial membrane"/>
    <property type="evidence" value="ECO:0007669"/>
    <property type="project" value="UniProtKB-SubCell"/>
</dbReference>
<keyword evidence="3" id="KW-0813">Transport</keyword>
<feature type="transmembrane region" description="Helical" evidence="10">
    <location>
        <begin position="77"/>
        <end position="93"/>
    </location>
</feature>
<dbReference type="Pfam" id="PF04718">
    <property type="entry name" value="ATP-synt_G"/>
    <property type="match status" value="1"/>
</dbReference>
<keyword evidence="7" id="KW-0496">Mitochondrion</keyword>
<proteinExistence type="inferred from homology"/>
<dbReference type="GO" id="GO:0015986">
    <property type="term" value="P:proton motive force-driven ATP synthesis"/>
    <property type="evidence" value="ECO:0007669"/>
    <property type="project" value="InterPro"/>
</dbReference>
<dbReference type="EMBL" id="CADEPM010000006">
    <property type="protein sequence ID" value="CAB3407229.1"/>
    <property type="molecule type" value="Genomic_DNA"/>
</dbReference>
<keyword evidence="4" id="KW-0138">CF(0)</keyword>
<evidence type="ECO:0000256" key="1">
    <source>
        <dbReference type="ARBA" id="ARBA00004325"/>
    </source>
</evidence>
<evidence type="ECO:0000256" key="10">
    <source>
        <dbReference type="SAM" id="Phobius"/>
    </source>
</evidence>
<evidence type="ECO:0000256" key="7">
    <source>
        <dbReference type="ARBA" id="ARBA00023128"/>
    </source>
</evidence>
<dbReference type="AlphaFoldDB" id="A0A8S1F3T0"/>
<comment type="caution">
    <text evidence="11">The sequence shown here is derived from an EMBL/GenBank/DDBJ whole genome shotgun (WGS) entry which is preliminary data.</text>
</comment>
<keyword evidence="10" id="KW-0812">Transmembrane</keyword>
<keyword evidence="5" id="KW-0375">Hydrogen ion transport</keyword>
<comment type="subcellular location">
    <subcellularLocation>
        <location evidence="1">Mitochondrion membrane</location>
    </subcellularLocation>
</comment>
<accession>A0A8S1F3T0</accession>
<keyword evidence="12" id="KW-1185">Reference proteome</keyword>
<evidence type="ECO:0000256" key="4">
    <source>
        <dbReference type="ARBA" id="ARBA00022547"/>
    </source>
</evidence>
<dbReference type="PANTHER" id="PTHR12386">
    <property type="entry name" value="ATP SYNTHASE SUBUNIT"/>
    <property type="match status" value="1"/>
</dbReference>
<name>A0A8S1F3T0_9PELO</name>
<gene>
    <name evidence="11" type="ORF">CBOVIS_LOCUS9189</name>
</gene>
<dbReference type="GO" id="GO:0045259">
    <property type="term" value="C:proton-transporting ATP synthase complex"/>
    <property type="evidence" value="ECO:0007669"/>
    <property type="project" value="UniProtKB-KW"/>
</dbReference>
<dbReference type="Proteomes" id="UP000494206">
    <property type="component" value="Unassembled WGS sequence"/>
</dbReference>
<evidence type="ECO:0000256" key="6">
    <source>
        <dbReference type="ARBA" id="ARBA00023065"/>
    </source>
</evidence>
<dbReference type="GO" id="GO:0015078">
    <property type="term" value="F:proton transmembrane transporter activity"/>
    <property type="evidence" value="ECO:0007669"/>
    <property type="project" value="InterPro"/>
</dbReference>
<evidence type="ECO:0000313" key="11">
    <source>
        <dbReference type="EMBL" id="CAB3407229.1"/>
    </source>
</evidence>
<keyword evidence="10" id="KW-1133">Transmembrane helix</keyword>
<keyword evidence="6" id="KW-0406">Ion transport</keyword>
<evidence type="ECO:0000256" key="5">
    <source>
        <dbReference type="ARBA" id="ARBA00022781"/>
    </source>
</evidence>
<keyword evidence="8 10" id="KW-0472">Membrane</keyword>
<dbReference type="OrthoDB" id="437at2759"/>
<evidence type="ECO:0000256" key="9">
    <source>
        <dbReference type="ARBA" id="ARBA00023310"/>
    </source>
</evidence>
<reference evidence="11 12" key="1">
    <citation type="submission" date="2020-04" db="EMBL/GenBank/DDBJ databases">
        <authorList>
            <person name="Laetsch R D."/>
            <person name="Stevens L."/>
            <person name="Kumar S."/>
            <person name="Blaxter L. M."/>
        </authorList>
    </citation>
    <scope>NUCLEOTIDE SEQUENCE [LARGE SCALE GENOMIC DNA]</scope>
</reference>
<evidence type="ECO:0000256" key="2">
    <source>
        <dbReference type="ARBA" id="ARBA00005699"/>
    </source>
</evidence>
<sequence>MATAKLSFFEKIANALGAIYRHQAAQYPRRLAILKAVYKHELAPPKSADWPAIQADFKKVQSFIQAKQYNNLTVREGLVYTAVALEVIFWFFVGEMIGRRYIFGYLVPSDYISKETRAKVKEQKRLAALEA</sequence>
<organism evidence="11 12">
    <name type="scientific">Caenorhabditis bovis</name>
    <dbReference type="NCBI Taxonomy" id="2654633"/>
    <lineage>
        <taxon>Eukaryota</taxon>
        <taxon>Metazoa</taxon>
        <taxon>Ecdysozoa</taxon>
        <taxon>Nematoda</taxon>
        <taxon>Chromadorea</taxon>
        <taxon>Rhabditida</taxon>
        <taxon>Rhabditina</taxon>
        <taxon>Rhabditomorpha</taxon>
        <taxon>Rhabditoidea</taxon>
        <taxon>Rhabditidae</taxon>
        <taxon>Peloderinae</taxon>
        <taxon>Caenorhabditis</taxon>
    </lineage>
</organism>
<evidence type="ECO:0000313" key="12">
    <source>
        <dbReference type="Proteomes" id="UP000494206"/>
    </source>
</evidence>
<evidence type="ECO:0000256" key="3">
    <source>
        <dbReference type="ARBA" id="ARBA00022448"/>
    </source>
</evidence>
<evidence type="ECO:0000256" key="8">
    <source>
        <dbReference type="ARBA" id="ARBA00023136"/>
    </source>
</evidence>